<evidence type="ECO:0000256" key="7">
    <source>
        <dbReference type="SAM" id="MobiDB-lite"/>
    </source>
</evidence>
<dbReference type="InterPro" id="IPR050859">
    <property type="entry name" value="Class-I_PLP-dep_aminotransf"/>
</dbReference>
<dbReference type="InterPro" id="IPR004839">
    <property type="entry name" value="Aminotransferase_I/II_large"/>
</dbReference>
<evidence type="ECO:0000313" key="9">
    <source>
        <dbReference type="EMBL" id="PZR53222.1"/>
    </source>
</evidence>
<protein>
    <submittedName>
        <fullName evidence="9">PLP-dependent aminotransferase family protein</fullName>
    </submittedName>
</protein>
<sequence length="467" mass="50406">MTHDTTPTQPATTPAPSAAAAPAPPGGPAASATAAGGAGTRLDPWFGSYAARAHGMRASEIRALFAVANRPEVVSLAGGMPFIEGLPLDVIGEAVQRLIATKGTTALQYGSGQGDEELRERILEIVALEGITDAHPDDVVVTTGSQQGLDLVTRIFVDPGDVVLAEAPSYVGALGVFRSYEAQVQHVPLDADGLVPEALERAIVQARSAGQRVKFLYTIPNYHNPAGVTLSLERRQRVLEICKRHGVLIIEDNPYGLLGFDREPLPALRAFDDEGVVYLGSFSKTFAPGYRVGWVIAPHAVREKLVLASESSILSPSNASQMAITTYLATCDWRGQIKAYREMYRERRDAMVGALSEHLPSASWNVPDGGFYVWVRLPDGLDARSMLPRAVTERVAYVPGTAFFYDGQGADHMRLSFCYPTPERIREGVRRLASVVNSEADLVRLFGTHAEPDDDPRDAEHPSPNLA</sequence>
<keyword evidence="4 9" id="KW-0032">Aminotransferase</keyword>
<dbReference type="GO" id="GO:1901605">
    <property type="term" value="P:alpha-amino acid metabolic process"/>
    <property type="evidence" value="ECO:0007669"/>
    <property type="project" value="TreeGrafter"/>
</dbReference>
<evidence type="ECO:0000256" key="5">
    <source>
        <dbReference type="ARBA" id="ARBA00022679"/>
    </source>
</evidence>
<dbReference type="PANTHER" id="PTHR42790">
    <property type="entry name" value="AMINOTRANSFERASE"/>
    <property type="match status" value="1"/>
</dbReference>
<comment type="cofactor">
    <cofactor evidence="1">
        <name>pyridoxal 5'-phosphate</name>
        <dbReference type="ChEBI" id="CHEBI:597326"/>
    </cofactor>
</comment>
<organism evidence="9 10">
    <name type="scientific">Xylanimonas oleitrophica</name>
    <dbReference type="NCBI Taxonomy" id="2607479"/>
    <lineage>
        <taxon>Bacteria</taxon>
        <taxon>Bacillati</taxon>
        <taxon>Actinomycetota</taxon>
        <taxon>Actinomycetes</taxon>
        <taxon>Micrococcales</taxon>
        <taxon>Promicromonosporaceae</taxon>
        <taxon>Xylanimonas</taxon>
    </lineage>
</organism>
<gene>
    <name evidence="9" type="ORF">DNL40_09145</name>
</gene>
<feature type="compositionally biased region" description="Low complexity" evidence="7">
    <location>
        <begin position="1"/>
        <end position="21"/>
    </location>
</feature>
<evidence type="ECO:0000256" key="6">
    <source>
        <dbReference type="ARBA" id="ARBA00022898"/>
    </source>
</evidence>
<dbReference type="AlphaFoldDB" id="A0A2W5WQJ3"/>
<evidence type="ECO:0000256" key="4">
    <source>
        <dbReference type="ARBA" id="ARBA00022576"/>
    </source>
</evidence>
<dbReference type="GO" id="GO:0008483">
    <property type="term" value="F:transaminase activity"/>
    <property type="evidence" value="ECO:0007669"/>
    <property type="project" value="UniProtKB-KW"/>
</dbReference>
<feature type="domain" description="Aminotransferase class I/classII large" evidence="8">
    <location>
        <begin position="85"/>
        <end position="432"/>
    </location>
</feature>
<dbReference type="FunFam" id="3.40.640.10:FF:000053">
    <property type="entry name" value="Aminotransferase, class I"/>
    <property type="match status" value="1"/>
</dbReference>
<name>A0A2W5WQJ3_9MICO</name>
<dbReference type="PANTHER" id="PTHR42790:SF19">
    <property type="entry name" value="KYNURENINE_ALPHA-AMINOADIPATE AMINOTRANSFERASE, MITOCHONDRIAL"/>
    <property type="match status" value="1"/>
</dbReference>
<evidence type="ECO:0000313" key="10">
    <source>
        <dbReference type="Proteomes" id="UP000248783"/>
    </source>
</evidence>
<evidence type="ECO:0000259" key="8">
    <source>
        <dbReference type="Pfam" id="PF00155"/>
    </source>
</evidence>
<accession>A0A2W5WQJ3</accession>
<dbReference type="EMBL" id="QKWH01000005">
    <property type="protein sequence ID" value="PZR53222.1"/>
    <property type="molecule type" value="Genomic_DNA"/>
</dbReference>
<keyword evidence="5 9" id="KW-0808">Transferase</keyword>
<dbReference type="InterPro" id="IPR015422">
    <property type="entry name" value="PyrdxlP-dep_Trfase_small"/>
</dbReference>
<feature type="region of interest" description="Disordered" evidence="7">
    <location>
        <begin position="448"/>
        <end position="467"/>
    </location>
</feature>
<dbReference type="Gene3D" id="3.90.1150.10">
    <property type="entry name" value="Aspartate Aminotransferase, domain 1"/>
    <property type="match status" value="1"/>
</dbReference>
<comment type="caution">
    <text evidence="9">The sequence shown here is derived from an EMBL/GenBank/DDBJ whole genome shotgun (WGS) entry which is preliminary data.</text>
</comment>
<dbReference type="Proteomes" id="UP000248783">
    <property type="component" value="Unassembled WGS sequence"/>
</dbReference>
<reference evidence="9 10" key="1">
    <citation type="submission" date="2018-06" db="EMBL/GenBank/DDBJ databases">
        <title>Whole genome sequencing of a novel hydrocarbon degrading bacterial strain, PW21 isolated from oil contaminated produced water sample.</title>
        <authorList>
            <person name="Nagkirti P."/>
            <person name="Shaikh A."/>
            <person name="Gowdaman V."/>
            <person name="Engineer A.E."/>
            <person name="Dagar S."/>
            <person name="Dhakephalkar P.K."/>
        </authorList>
    </citation>
    <scope>NUCLEOTIDE SEQUENCE [LARGE SCALE GENOMIC DNA]</scope>
    <source>
        <strain evidence="9 10">PW21</strain>
    </source>
</reference>
<comment type="similarity">
    <text evidence="2">Belongs to the class-I pyridoxal-phosphate-dependent aminotransferase family.</text>
</comment>
<feature type="region of interest" description="Disordered" evidence="7">
    <location>
        <begin position="1"/>
        <end position="36"/>
    </location>
</feature>
<dbReference type="InterPro" id="IPR015424">
    <property type="entry name" value="PyrdxlP-dep_Trfase"/>
</dbReference>
<dbReference type="InterPro" id="IPR015421">
    <property type="entry name" value="PyrdxlP-dep_Trfase_major"/>
</dbReference>
<keyword evidence="6" id="KW-0663">Pyridoxal phosphate</keyword>
<keyword evidence="10" id="KW-1185">Reference proteome</keyword>
<evidence type="ECO:0000256" key="1">
    <source>
        <dbReference type="ARBA" id="ARBA00001933"/>
    </source>
</evidence>
<dbReference type="SUPFAM" id="SSF53383">
    <property type="entry name" value="PLP-dependent transferases"/>
    <property type="match status" value="1"/>
</dbReference>
<dbReference type="GO" id="GO:0030170">
    <property type="term" value="F:pyridoxal phosphate binding"/>
    <property type="evidence" value="ECO:0007669"/>
    <property type="project" value="InterPro"/>
</dbReference>
<evidence type="ECO:0000256" key="2">
    <source>
        <dbReference type="ARBA" id="ARBA00007441"/>
    </source>
</evidence>
<evidence type="ECO:0000256" key="3">
    <source>
        <dbReference type="ARBA" id="ARBA00011738"/>
    </source>
</evidence>
<dbReference type="Gene3D" id="3.40.640.10">
    <property type="entry name" value="Type I PLP-dependent aspartate aminotransferase-like (Major domain)"/>
    <property type="match status" value="1"/>
</dbReference>
<proteinExistence type="inferred from homology"/>
<dbReference type="Pfam" id="PF00155">
    <property type="entry name" value="Aminotran_1_2"/>
    <property type="match status" value="1"/>
</dbReference>
<dbReference type="CDD" id="cd00609">
    <property type="entry name" value="AAT_like"/>
    <property type="match status" value="1"/>
</dbReference>
<comment type="subunit">
    <text evidence="3">Homodimer.</text>
</comment>